<proteinExistence type="predicted"/>
<keyword evidence="6" id="KW-0496">Mitochondrion</keyword>
<evidence type="ECO:0000256" key="2">
    <source>
        <dbReference type="ARBA" id="ARBA00004370"/>
    </source>
</evidence>
<keyword evidence="3" id="KW-0812">Transmembrane</keyword>
<dbReference type="InterPro" id="IPR024461">
    <property type="entry name" value="CCDC90-like"/>
</dbReference>
<keyword evidence="7" id="KW-0472">Membrane</keyword>
<evidence type="ECO:0000256" key="5">
    <source>
        <dbReference type="ARBA" id="ARBA00023054"/>
    </source>
</evidence>
<comment type="subcellular location">
    <subcellularLocation>
        <location evidence="2">Membrane</location>
    </subcellularLocation>
    <subcellularLocation>
        <location evidence="1">Mitochondrion</location>
    </subcellularLocation>
</comment>
<keyword evidence="5" id="KW-0175">Coiled coil</keyword>
<evidence type="ECO:0000256" key="3">
    <source>
        <dbReference type="ARBA" id="ARBA00022692"/>
    </source>
</evidence>
<evidence type="ECO:0000256" key="7">
    <source>
        <dbReference type="ARBA" id="ARBA00023136"/>
    </source>
</evidence>
<evidence type="ECO:0000256" key="1">
    <source>
        <dbReference type="ARBA" id="ARBA00004173"/>
    </source>
</evidence>
<protein>
    <submittedName>
        <fullName evidence="9">Uncharacterized protein</fullName>
    </submittedName>
</protein>
<evidence type="ECO:0000256" key="4">
    <source>
        <dbReference type="ARBA" id="ARBA00022989"/>
    </source>
</evidence>
<keyword evidence="10" id="KW-1185">Reference proteome</keyword>
<evidence type="ECO:0000313" key="9">
    <source>
        <dbReference type="EMBL" id="KAL2323453.1"/>
    </source>
</evidence>
<evidence type="ECO:0000313" key="10">
    <source>
        <dbReference type="Proteomes" id="UP001603857"/>
    </source>
</evidence>
<comment type="caution">
    <text evidence="9">The sequence shown here is derived from an EMBL/GenBank/DDBJ whole genome shotgun (WGS) entry which is preliminary data.</text>
</comment>
<gene>
    <name evidence="9" type="ORF">Fmac_027832</name>
</gene>
<name>A0ABD1LJ26_9FABA</name>
<dbReference type="GO" id="GO:0016020">
    <property type="term" value="C:membrane"/>
    <property type="evidence" value="ECO:0007669"/>
    <property type="project" value="UniProtKB-SubCell"/>
</dbReference>
<reference evidence="9 10" key="1">
    <citation type="submission" date="2024-08" db="EMBL/GenBank/DDBJ databases">
        <title>Insights into the chromosomal genome structure of Flemingia macrophylla.</title>
        <authorList>
            <person name="Ding Y."/>
            <person name="Zhao Y."/>
            <person name="Bi W."/>
            <person name="Wu M."/>
            <person name="Zhao G."/>
            <person name="Gong Y."/>
            <person name="Li W."/>
            <person name="Zhang P."/>
        </authorList>
    </citation>
    <scope>NUCLEOTIDE SEQUENCE [LARGE SCALE GENOMIC DNA]</scope>
    <source>
        <strain evidence="9">DYQJB</strain>
        <tissue evidence="9">Leaf</tissue>
    </source>
</reference>
<dbReference type="EMBL" id="JBGMDY010000009">
    <property type="protein sequence ID" value="KAL2323453.1"/>
    <property type="molecule type" value="Genomic_DNA"/>
</dbReference>
<sequence>MQEHNFSLLQRETTEKLRGDIEKMRSELRYEIDKVTAGQLLDLNLERGRIRDELANQNAETSNLTNKLDRREAPSRFSGKQRLGRSTARTYAV</sequence>
<feature type="region of interest" description="Disordered" evidence="8">
    <location>
        <begin position="56"/>
        <end position="93"/>
    </location>
</feature>
<dbReference type="AlphaFoldDB" id="A0ABD1LJ26"/>
<dbReference type="PANTHER" id="PTHR14360:SF1">
    <property type="entry name" value="PROTEIN FMP32, MITOCHONDRIAL"/>
    <property type="match status" value="1"/>
</dbReference>
<keyword evidence="4" id="KW-1133">Transmembrane helix</keyword>
<dbReference type="Proteomes" id="UP001603857">
    <property type="component" value="Unassembled WGS sequence"/>
</dbReference>
<accession>A0ABD1LJ26</accession>
<organism evidence="9 10">
    <name type="scientific">Flemingia macrophylla</name>
    <dbReference type="NCBI Taxonomy" id="520843"/>
    <lineage>
        <taxon>Eukaryota</taxon>
        <taxon>Viridiplantae</taxon>
        <taxon>Streptophyta</taxon>
        <taxon>Embryophyta</taxon>
        <taxon>Tracheophyta</taxon>
        <taxon>Spermatophyta</taxon>
        <taxon>Magnoliopsida</taxon>
        <taxon>eudicotyledons</taxon>
        <taxon>Gunneridae</taxon>
        <taxon>Pentapetalae</taxon>
        <taxon>rosids</taxon>
        <taxon>fabids</taxon>
        <taxon>Fabales</taxon>
        <taxon>Fabaceae</taxon>
        <taxon>Papilionoideae</taxon>
        <taxon>50 kb inversion clade</taxon>
        <taxon>NPAAA clade</taxon>
        <taxon>indigoferoid/millettioid clade</taxon>
        <taxon>Phaseoleae</taxon>
        <taxon>Flemingia</taxon>
    </lineage>
</organism>
<feature type="compositionally biased region" description="Polar residues" evidence="8">
    <location>
        <begin position="56"/>
        <end position="66"/>
    </location>
</feature>
<evidence type="ECO:0000256" key="8">
    <source>
        <dbReference type="SAM" id="MobiDB-lite"/>
    </source>
</evidence>
<dbReference type="GO" id="GO:0005739">
    <property type="term" value="C:mitochondrion"/>
    <property type="evidence" value="ECO:0007669"/>
    <property type="project" value="UniProtKB-SubCell"/>
</dbReference>
<dbReference type="Pfam" id="PF07798">
    <property type="entry name" value="CCDC90-like"/>
    <property type="match status" value="1"/>
</dbReference>
<evidence type="ECO:0000256" key="6">
    <source>
        <dbReference type="ARBA" id="ARBA00023128"/>
    </source>
</evidence>
<dbReference type="PANTHER" id="PTHR14360">
    <property type="entry name" value="PROTEIN FMP32, MITOCHONDRIAL"/>
    <property type="match status" value="1"/>
</dbReference>